<evidence type="ECO:0000313" key="3">
    <source>
        <dbReference type="Proteomes" id="UP001144612"/>
    </source>
</evidence>
<gene>
    <name evidence="2" type="ORF">OW729_10655</name>
</gene>
<protein>
    <submittedName>
        <fullName evidence="2">Uncharacterized protein</fullName>
    </submittedName>
</protein>
<evidence type="ECO:0000313" key="2">
    <source>
        <dbReference type="EMBL" id="MCY6959065.1"/>
    </source>
</evidence>
<reference evidence="2" key="1">
    <citation type="submission" date="2022-12" db="EMBL/GenBank/DDBJ databases">
        <title>Clostridium sp. nov., isolated from industrial wastewater.</title>
        <authorList>
            <person name="Jiayan W."/>
        </authorList>
    </citation>
    <scope>NUCLEOTIDE SEQUENCE</scope>
    <source>
        <strain evidence="2">ZC22-4</strain>
    </source>
</reference>
<organism evidence="2 3">
    <name type="scientific">Clostridium brassicae</name>
    <dbReference type="NCBI Taxonomy" id="2999072"/>
    <lineage>
        <taxon>Bacteria</taxon>
        <taxon>Bacillati</taxon>
        <taxon>Bacillota</taxon>
        <taxon>Clostridia</taxon>
        <taxon>Eubacteriales</taxon>
        <taxon>Clostridiaceae</taxon>
        <taxon>Clostridium</taxon>
    </lineage>
</organism>
<name>A0ABT4D9S6_9CLOT</name>
<sequence>MKRCRIMNNHHFNCLNKHEKMFLASIIGCSFMRGILVGMYLNNK</sequence>
<dbReference type="EMBL" id="JAPQFJ010000010">
    <property type="protein sequence ID" value="MCY6959065.1"/>
    <property type="molecule type" value="Genomic_DNA"/>
</dbReference>
<keyword evidence="1" id="KW-0472">Membrane</keyword>
<dbReference type="Proteomes" id="UP001144612">
    <property type="component" value="Unassembled WGS sequence"/>
</dbReference>
<proteinExistence type="predicted"/>
<keyword evidence="1" id="KW-1133">Transmembrane helix</keyword>
<comment type="caution">
    <text evidence="2">The sequence shown here is derived from an EMBL/GenBank/DDBJ whole genome shotgun (WGS) entry which is preliminary data.</text>
</comment>
<keyword evidence="3" id="KW-1185">Reference proteome</keyword>
<keyword evidence="1" id="KW-0812">Transmembrane</keyword>
<evidence type="ECO:0000256" key="1">
    <source>
        <dbReference type="SAM" id="Phobius"/>
    </source>
</evidence>
<dbReference type="RefSeq" id="WP_268061488.1">
    <property type="nucleotide sequence ID" value="NZ_JAPQFJ010000010.1"/>
</dbReference>
<accession>A0ABT4D9S6</accession>
<feature type="transmembrane region" description="Helical" evidence="1">
    <location>
        <begin position="21"/>
        <end position="41"/>
    </location>
</feature>